<evidence type="ECO:0000256" key="2">
    <source>
        <dbReference type="SAM" id="SignalP"/>
    </source>
</evidence>
<gene>
    <name evidence="4" type="ORF">CA163_04470</name>
    <name evidence="5" type="ORF">FVP01_02655</name>
</gene>
<evidence type="ECO:0000313" key="4">
    <source>
        <dbReference type="EMBL" id="OXE34017.1"/>
    </source>
</evidence>
<sequence>MNKTLLALLVTCSVSVSAAPYVGLEYGLGTTDHDLEPHFSADNVTLNPELEDGIFSGFVGYAFNDNWALELGYSQFDLDDSRSKNLGIKPIDGKDYHHEMDWDASIKAKQVSLAPVFSYALNDKWTTKFKAGLTYTQYDAKVSKHQEYELVANDDVEMTNTLFHSAEKNNEFGAMFSVGAEYQVFPKLTIGANAKYQLDSYANTASFNVGTTYYF</sequence>
<dbReference type="SUPFAM" id="SSF56925">
    <property type="entry name" value="OMPA-like"/>
    <property type="match status" value="1"/>
</dbReference>
<feature type="signal peptide" evidence="2">
    <location>
        <begin position="1"/>
        <end position="18"/>
    </location>
</feature>
<protein>
    <submittedName>
        <fullName evidence="4">Accessory colonization factor AcfA</fullName>
    </submittedName>
    <submittedName>
        <fullName evidence="5">Porin family protein</fullName>
    </submittedName>
</protein>
<dbReference type="OMA" id="IEYMVIP"/>
<dbReference type="OrthoDB" id="5829709at2"/>
<feature type="chain" id="PRO_5015027877" evidence="2">
    <location>
        <begin position="19"/>
        <end position="215"/>
    </location>
</feature>
<dbReference type="SMR" id="A0A072H9E7"/>
<dbReference type="Pfam" id="PF13505">
    <property type="entry name" value="OMP_b-brl"/>
    <property type="match status" value="1"/>
</dbReference>
<dbReference type="Proteomes" id="UP000214596">
    <property type="component" value="Unassembled WGS sequence"/>
</dbReference>
<comment type="caution">
    <text evidence="4">The sequence shown here is derived from an EMBL/GenBank/DDBJ whole genome shotgun (WGS) entry which is preliminary data.</text>
</comment>
<reference evidence="5 7" key="2">
    <citation type="submission" date="2019-08" db="EMBL/GenBank/DDBJ databases">
        <title>Emerging of two pre-pandemic pathogenic O4:KUT lineages of Vibrio parahaemolyticus in coastal eastern China.</title>
        <authorList>
            <person name="Yu H."/>
        </authorList>
    </citation>
    <scope>NUCLEOTIDE SEQUENCE [LARGE SCALE GENOMIC DNA]</scope>
    <source>
        <strain evidence="5 7">HZ17-383</strain>
    </source>
</reference>
<accession>A0A072H9E7</accession>
<dbReference type="InterPro" id="IPR011250">
    <property type="entry name" value="OMP/PagP_B-barrel"/>
</dbReference>
<dbReference type="NCBIfam" id="NF033908">
    <property type="entry name" value="AcfA_fam_omp"/>
    <property type="match status" value="1"/>
</dbReference>
<evidence type="ECO:0000259" key="3">
    <source>
        <dbReference type="Pfam" id="PF13505"/>
    </source>
</evidence>
<dbReference type="Proteomes" id="UP000321504">
    <property type="component" value="Unassembled WGS sequence"/>
</dbReference>
<reference evidence="4 6" key="1">
    <citation type="journal article" date="2017" name="Appl. Environ. Microbiol.">
        <title>Parallel evolution of two clades of a major Atlantic endemic Vibrio parahaemolyticus pathogen lineage by independent acquisition of related pathogenicity islands.</title>
        <authorList>
            <person name="Xu F."/>
            <person name="Gonzalez-Escalona N."/>
            <person name="Drees K.P."/>
            <person name="Sebra R.P."/>
            <person name="Cooper V.S."/>
            <person name="Jones S.H."/>
            <person name="Whistler C.A."/>
        </authorList>
    </citation>
    <scope>NUCLEOTIDE SEQUENCE [LARGE SCALE GENOMIC DNA]</scope>
    <source>
        <strain evidence="4 6">MAVP-3</strain>
    </source>
</reference>
<dbReference type="GeneID" id="1191384"/>
<name>A0A072H9E7_VIBPH</name>
<evidence type="ECO:0000313" key="6">
    <source>
        <dbReference type="Proteomes" id="UP000214596"/>
    </source>
</evidence>
<dbReference type="AlphaFoldDB" id="A0A072H9E7"/>
<keyword evidence="1 2" id="KW-0732">Signal</keyword>
<evidence type="ECO:0000313" key="7">
    <source>
        <dbReference type="Proteomes" id="UP000321504"/>
    </source>
</evidence>
<dbReference type="Gene3D" id="2.40.160.20">
    <property type="match status" value="1"/>
</dbReference>
<organism evidence="4 6">
    <name type="scientific">Vibrio parahaemolyticus</name>
    <dbReference type="NCBI Taxonomy" id="670"/>
    <lineage>
        <taxon>Bacteria</taxon>
        <taxon>Pseudomonadati</taxon>
        <taxon>Pseudomonadota</taxon>
        <taxon>Gammaproteobacteria</taxon>
        <taxon>Vibrionales</taxon>
        <taxon>Vibrionaceae</taxon>
        <taxon>Vibrio</taxon>
    </lineage>
</organism>
<dbReference type="EMBL" id="NIXT01000148">
    <property type="protein sequence ID" value="OXE34017.1"/>
    <property type="molecule type" value="Genomic_DNA"/>
</dbReference>
<dbReference type="EMBL" id="VRMQ01000001">
    <property type="protein sequence ID" value="TXN17908.1"/>
    <property type="molecule type" value="Genomic_DNA"/>
</dbReference>
<dbReference type="RefSeq" id="WP_005477593.1">
    <property type="nucleotide sequence ID" value="NZ_CANUHX010000005.1"/>
</dbReference>
<dbReference type="STRING" id="670.ACZ92_06675"/>
<evidence type="ECO:0000256" key="1">
    <source>
        <dbReference type="ARBA" id="ARBA00022729"/>
    </source>
</evidence>
<feature type="domain" description="Outer membrane protein beta-barrel" evidence="3">
    <location>
        <begin position="5"/>
        <end position="215"/>
    </location>
</feature>
<dbReference type="InterPro" id="IPR027385">
    <property type="entry name" value="Beta-barrel_OMP"/>
</dbReference>
<proteinExistence type="predicted"/>
<evidence type="ECO:0000313" key="5">
    <source>
        <dbReference type="EMBL" id="TXN17908.1"/>
    </source>
</evidence>